<feature type="chain" id="PRO_5046342596" description="DUF1993 domain-containing protein" evidence="1">
    <location>
        <begin position="22"/>
        <end position="188"/>
    </location>
</feature>
<name>A0ABR3QIX5_9PLEO</name>
<protein>
    <recommendedName>
        <fullName evidence="4">DUF1993 domain-containing protein</fullName>
    </recommendedName>
</protein>
<dbReference type="PANTHER" id="PTHR36922:SF1">
    <property type="entry name" value="DUF1993 DOMAIN-CONTAINING PROTEIN"/>
    <property type="match status" value="1"/>
</dbReference>
<evidence type="ECO:0008006" key="4">
    <source>
        <dbReference type="Google" id="ProtNLM"/>
    </source>
</evidence>
<dbReference type="SUPFAM" id="SSF109854">
    <property type="entry name" value="DinB/YfiT-like putative metalloenzymes"/>
    <property type="match status" value="1"/>
</dbReference>
<proteinExistence type="predicted"/>
<organism evidence="2 3">
    <name type="scientific">Nothophoma quercina</name>
    <dbReference type="NCBI Taxonomy" id="749835"/>
    <lineage>
        <taxon>Eukaryota</taxon>
        <taxon>Fungi</taxon>
        <taxon>Dikarya</taxon>
        <taxon>Ascomycota</taxon>
        <taxon>Pezizomycotina</taxon>
        <taxon>Dothideomycetes</taxon>
        <taxon>Pleosporomycetidae</taxon>
        <taxon>Pleosporales</taxon>
        <taxon>Pleosporineae</taxon>
        <taxon>Didymellaceae</taxon>
        <taxon>Nothophoma</taxon>
    </lineage>
</organism>
<dbReference type="PANTHER" id="PTHR36922">
    <property type="entry name" value="BLL2446 PROTEIN"/>
    <property type="match status" value="1"/>
</dbReference>
<dbReference type="Pfam" id="PF09351">
    <property type="entry name" value="DUF1993"/>
    <property type="match status" value="1"/>
</dbReference>
<accession>A0ABR3QIX5</accession>
<evidence type="ECO:0000313" key="2">
    <source>
        <dbReference type="EMBL" id="KAL1592088.1"/>
    </source>
</evidence>
<evidence type="ECO:0000256" key="1">
    <source>
        <dbReference type="SAM" id="SignalP"/>
    </source>
</evidence>
<evidence type="ECO:0000313" key="3">
    <source>
        <dbReference type="Proteomes" id="UP001521222"/>
    </source>
</evidence>
<gene>
    <name evidence="2" type="ORF">SLS59_009970</name>
</gene>
<dbReference type="Proteomes" id="UP001521222">
    <property type="component" value="Unassembled WGS sequence"/>
</dbReference>
<keyword evidence="3" id="KW-1185">Reference proteome</keyword>
<reference evidence="2 3" key="1">
    <citation type="submission" date="2024-02" db="EMBL/GenBank/DDBJ databases">
        <title>De novo assembly and annotation of 12 fungi associated with fruit tree decline syndrome in Ontario, Canada.</title>
        <authorList>
            <person name="Sulman M."/>
            <person name="Ellouze W."/>
            <person name="Ilyukhin E."/>
        </authorList>
    </citation>
    <scope>NUCLEOTIDE SEQUENCE [LARGE SCALE GENOMIC DNA]</scope>
    <source>
        <strain evidence="2 3">M97-236</strain>
    </source>
</reference>
<dbReference type="Gene3D" id="1.20.120.450">
    <property type="entry name" value="dinb family like domain"/>
    <property type="match status" value="1"/>
</dbReference>
<feature type="signal peptide" evidence="1">
    <location>
        <begin position="1"/>
        <end position="21"/>
    </location>
</feature>
<dbReference type="EMBL" id="JAKIXB020000050">
    <property type="protein sequence ID" value="KAL1592088.1"/>
    <property type="molecule type" value="Genomic_DNA"/>
</dbReference>
<dbReference type="InterPro" id="IPR034660">
    <property type="entry name" value="DinB/YfiT-like"/>
</dbReference>
<comment type="caution">
    <text evidence="2">The sequence shown here is derived from an EMBL/GenBank/DDBJ whole genome shotgun (WGS) entry which is preliminary data.</text>
</comment>
<sequence length="188" mass="21120">MAPKSFHTVALAPIILGLNNAAAVIRKGEAHAKTNNIDPAEYLTARLYPDMGDFCYQVFRFTDTAKFIVERSNPSAPTITLADEEKTFPKLLARIEKTLEYIGSIEPSVLDGKEDDEVVLHLAKHLPRGPFEVRFTAFEYVLRQAQPNFWFHVTTMYDILRHKGVPLGKMDFSNGAGLIPTRWLGTAK</sequence>
<dbReference type="InterPro" id="IPR018531">
    <property type="entry name" value="DUF1993"/>
</dbReference>
<keyword evidence="1" id="KW-0732">Signal</keyword>